<dbReference type="InterPro" id="IPR008966">
    <property type="entry name" value="Adhesion_dom_sf"/>
</dbReference>
<organism evidence="3 4">
    <name type="scientific">Klebsiella michiganensis</name>
    <dbReference type="NCBI Taxonomy" id="1134687"/>
    <lineage>
        <taxon>Bacteria</taxon>
        <taxon>Pseudomonadati</taxon>
        <taxon>Pseudomonadota</taxon>
        <taxon>Gammaproteobacteria</taxon>
        <taxon>Enterobacterales</taxon>
        <taxon>Enterobacteriaceae</taxon>
        <taxon>Klebsiella/Raoultella group</taxon>
        <taxon>Klebsiella</taxon>
    </lineage>
</organism>
<feature type="chain" id="PRO_5042465971" evidence="1">
    <location>
        <begin position="23"/>
        <end position="185"/>
    </location>
</feature>
<protein>
    <submittedName>
        <fullName evidence="3">Fimbrial protein</fullName>
    </submittedName>
</protein>
<dbReference type="RefSeq" id="WP_047724444.1">
    <property type="nucleotide sequence ID" value="NZ_CAXLPK010000001.1"/>
</dbReference>
<dbReference type="SUPFAM" id="SSF49401">
    <property type="entry name" value="Bacterial adhesins"/>
    <property type="match status" value="1"/>
</dbReference>
<sequence>MKTISFLGGVVGTLLFSAPSFAEIAGTTSVSATFTSTIEAGTCTAQIQNASGQPMSTLNFGDVFKSDLVNQSRSEPFKVAFSDCSGVKSAQYQVIPGSGGGCSGPNSNGDSFAAGNSTGFEVWQGESATGTLLSCYNKPSQTLSISGSTLSVDFASRIVIAKDRKISDVTAGSASAPVTFVIIYQ</sequence>
<feature type="signal peptide" evidence="1">
    <location>
        <begin position="1"/>
        <end position="22"/>
    </location>
</feature>
<gene>
    <name evidence="3" type="ORF">N5C89_12435</name>
</gene>
<dbReference type="EMBL" id="JAOCBF010000014">
    <property type="protein sequence ID" value="MDH0963640.1"/>
    <property type="molecule type" value="Genomic_DNA"/>
</dbReference>
<dbReference type="InterPro" id="IPR036937">
    <property type="entry name" value="Adhesion_dom_fimbrial_sf"/>
</dbReference>
<feature type="domain" description="Fimbrial-type adhesion" evidence="2">
    <location>
        <begin position="34"/>
        <end position="185"/>
    </location>
</feature>
<keyword evidence="1" id="KW-0732">Signal</keyword>
<evidence type="ECO:0000259" key="2">
    <source>
        <dbReference type="Pfam" id="PF00419"/>
    </source>
</evidence>
<evidence type="ECO:0000313" key="3">
    <source>
        <dbReference type="EMBL" id="MDH0963640.1"/>
    </source>
</evidence>
<name>A0AAJ1KTD8_9ENTR</name>
<dbReference type="GO" id="GO:0007155">
    <property type="term" value="P:cell adhesion"/>
    <property type="evidence" value="ECO:0007669"/>
    <property type="project" value="InterPro"/>
</dbReference>
<evidence type="ECO:0000313" key="4">
    <source>
        <dbReference type="Proteomes" id="UP001159937"/>
    </source>
</evidence>
<comment type="caution">
    <text evidence="3">The sequence shown here is derived from an EMBL/GenBank/DDBJ whole genome shotgun (WGS) entry which is preliminary data.</text>
</comment>
<proteinExistence type="predicted"/>
<dbReference type="Proteomes" id="UP001159937">
    <property type="component" value="Unassembled WGS sequence"/>
</dbReference>
<dbReference type="AlphaFoldDB" id="A0AAJ1KTD8"/>
<dbReference type="Gene3D" id="2.60.40.1090">
    <property type="entry name" value="Fimbrial-type adhesion domain"/>
    <property type="match status" value="1"/>
</dbReference>
<dbReference type="Pfam" id="PF00419">
    <property type="entry name" value="Fimbrial"/>
    <property type="match status" value="1"/>
</dbReference>
<reference evidence="3" key="1">
    <citation type="submission" date="2022-09" db="EMBL/GenBank/DDBJ databases">
        <title>Intensive care unit water sources are persistently colonized with multi-drug resistant bacteria and are the site of extensive horizontal gene transfer of antibiotic resistance genes.</title>
        <authorList>
            <person name="Diorio-Toth L."/>
        </authorList>
    </citation>
    <scope>NUCLEOTIDE SEQUENCE</scope>
    <source>
        <strain evidence="3">GD03918</strain>
    </source>
</reference>
<dbReference type="GO" id="GO:0009289">
    <property type="term" value="C:pilus"/>
    <property type="evidence" value="ECO:0007669"/>
    <property type="project" value="InterPro"/>
</dbReference>
<evidence type="ECO:0000256" key="1">
    <source>
        <dbReference type="SAM" id="SignalP"/>
    </source>
</evidence>
<accession>A0AAJ1KTD8</accession>
<dbReference type="InterPro" id="IPR000259">
    <property type="entry name" value="Adhesion_dom_fimbrial"/>
</dbReference>